<feature type="domain" description="FAS1" evidence="2">
    <location>
        <begin position="165"/>
        <end position="290"/>
    </location>
</feature>
<dbReference type="InterPro" id="IPR036378">
    <property type="entry name" value="FAS1_dom_sf"/>
</dbReference>
<feature type="chain" id="PRO_5045557035" description="FAS1 domain-containing protein" evidence="1">
    <location>
        <begin position="21"/>
        <end position="323"/>
    </location>
</feature>
<reference evidence="3 4" key="1">
    <citation type="submission" date="2023-04" db="EMBL/GenBank/DDBJ databases">
        <title>Genome of Basidiobolus ranarum AG-B5.</title>
        <authorList>
            <person name="Stajich J.E."/>
            <person name="Carter-House D."/>
            <person name="Gryganskyi A."/>
        </authorList>
    </citation>
    <scope>NUCLEOTIDE SEQUENCE [LARGE SCALE GENOMIC DNA]</scope>
    <source>
        <strain evidence="3 4">AG-B5</strain>
    </source>
</reference>
<dbReference type="PANTHER" id="PTHR10900">
    <property type="entry name" value="PERIOSTIN-RELATED"/>
    <property type="match status" value="1"/>
</dbReference>
<keyword evidence="1" id="KW-0732">Signal</keyword>
<feature type="signal peptide" evidence="1">
    <location>
        <begin position="1"/>
        <end position="20"/>
    </location>
</feature>
<name>A0ABR2VQT0_9FUNG</name>
<dbReference type="PROSITE" id="PS50213">
    <property type="entry name" value="FAS1"/>
    <property type="match status" value="2"/>
</dbReference>
<dbReference type="Gene3D" id="2.30.180.10">
    <property type="entry name" value="FAS1 domain"/>
    <property type="match status" value="2"/>
</dbReference>
<feature type="domain" description="FAS1" evidence="2">
    <location>
        <begin position="21"/>
        <end position="163"/>
    </location>
</feature>
<sequence>MNYLYCVLILALVCISGTNSAQPLLTTIKENKQLSTLRSIITNSDGFQGLLSNINEYTLFAPSDKAFQEANITSADSAKFINLLKYHMIRGELNSTTLKPLQFPSTLLNDGLLVNLPENKPQVLDVRKNAQGIFVSNGIKNVQIVEADMEVSNGMVHIVDQILSPPISASEMMKIANLTSLLDLMKKSNFTNILDKLKGVTIFAPTNEALKVLDEIRPKGTALADMLKYHIVTSTIGYSVNLKNGTLPSLHGASLIIKNTDTTITVNNANLVTLNILTNNGVIHIVDAVLRPRSMAEENRASHSVTSAWCIISLLTIATFLSK</sequence>
<dbReference type="Pfam" id="PF02469">
    <property type="entry name" value="Fasciclin"/>
    <property type="match status" value="2"/>
</dbReference>
<dbReference type="SUPFAM" id="SSF82153">
    <property type="entry name" value="FAS1 domain"/>
    <property type="match status" value="2"/>
</dbReference>
<accession>A0ABR2VQT0</accession>
<dbReference type="PANTHER" id="PTHR10900:SF122">
    <property type="entry name" value="FAS1 DOMAIN-CONTAINING PROTEIN"/>
    <property type="match status" value="1"/>
</dbReference>
<evidence type="ECO:0000259" key="2">
    <source>
        <dbReference type="PROSITE" id="PS50213"/>
    </source>
</evidence>
<dbReference type="EMBL" id="JASJQH010008237">
    <property type="protein sequence ID" value="KAK9694136.1"/>
    <property type="molecule type" value="Genomic_DNA"/>
</dbReference>
<comment type="caution">
    <text evidence="3">The sequence shown here is derived from an EMBL/GenBank/DDBJ whole genome shotgun (WGS) entry which is preliminary data.</text>
</comment>
<evidence type="ECO:0000313" key="3">
    <source>
        <dbReference type="EMBL" id="KAK9694136.1"/>
    </source>
</evidence>
<keyword evidence="4" id="KW-1185">Reference proteome</keyword>
<organism evidence="3 4">
    <name type="scientific">Basidiobolus ranarum</name>
    <dbReference type="NCBI Taxonomy" id="34480"/>
    <lineage>
        <taxon>Eukaryota</taxon>
        <taxon>Fungi</taxon>
        <taxon>Fungi incertae sedis</taxon>
        <taxon>Zoopagomycota</taxon>
        <taxon>Entomophthoromycotina</taxon>
        <taxon>Basidiobolomycetes</taxon>
        <taxon>Basidiobolales</taxon>
        <taxon>Basidiobolaceae</taxon>
        <taxon>Basidiobolus</taxon>
    </lineage>
</organism>
<dbReference type="InterPro" id="IPR000782">
    <property type="entry name" value="FAS1_domain"/>
</dbReference>
<protein>
    <recommendedName>
        <fullName evidence="2">FAS1 domain-containing protein</fullName>
    </recommendedName>
</protein>
<dbReference type="Proteomes" id="UP001479436">
    <property type="component" value="Unassembled WGS sequence"/>
</dbReference>
<gene>
    <name evidence="3" type="ORF">K7432_013564</name>
</gene>
<proteinExistence type="predicted"/>
<evidence type="ECO:0000256" key="1">
    <source>
        <dbReference type="SAM" id="SignalP"/>
    </source>
</evidence>
<dbReference type="InterPro" id="IPR050904">
    <property type="entry name" value="Adhesion/Biosynth-related"/>
</dbReference>
<dbReference type="SMART" id="SM00554">
    <property type="entry name" value="FAS1"/>
    <property type="match status" value="2"/>
</dbReference>
<evidence type="ECO:0000313" key="4">
    <source>
        <dbReference type="Proteomes" id="UP001479436"/>
    </source>
</evidence>